<dbReference type="AlphaFoldDB" id="A0A3S5B2I3"/>
<gene>
    <name evidence="1" type="ORF">PXEA_LOCUS4857</name>
</gene>
<dbReference type="Proteomes" id="UP000784294">
    <property type="component" value="Unassembled WGS sequence"/>
</dbReference>
<evidence type="ECO:0000313" key="2">
    <source>
        <dbReference type="Proteomes" id="UP000784294"/>
    </source>
</evidence>
<proteinExistence type="predicted"/>
<keyword evidence="2" id="KW-1185">Reference proteome</keyword>
<reference evidence="1" key="1">
    <citation type="submission" date="2018-11" db="EMBL/GenBank/DDBJ databases">
        <authorList>
            <consortium name="Pathogen Informatics"/>
        </authorList>
    </citation>
    <scope>NUCLEOTIDE SEQUENCE</scope>
</reference>
<dbReference type="EMBL" id="CAAALY010011738">
    <property type="protein sequence ID" value="VEL11417.1"/>
    <property type="molecule type" value="Genomic_DNA"/>
</dbReference>
<protein>
    <submittedName>
        <fullName evidence="1">Uncharacterized protein</fullName>
    </submittedName>
</protein>
<evidence type="ECO:0000313" key="1">
    <source>
        <dbReference type="EMBL" id="VEL11417.1"/>
    </source>
</evidence>
<accession>A0A3S5B2I3</accession>
<comment type="caution">
    <text evidence="1">The sequence shown here is derived from an EMBL/GenBank/DDBJ whole genome shotgun (WGS) entry which is preliminary data.</text>
</comment>
<organism evidence="1 2">
    <name type="scientific">Protopolystoma xenopodis</name>
    <dbReference type="NCBI Taxonomy" id="117903"/>
    <lineage>
        <taxon>Eukaryota</taxon>
        <taxon>Metazoa</taxon>
        <taxon>Spiralia</taxon>
        <taxon>Lophotrochozoa</taxon>
        <taxon>Platyhelminthes</taxon>
        <taxon>Monogenea</taxon>
        <taxon>Polyopisthocotylea</taxon>
        <taxon>Polystomatidea</taxon>
        <taxon>Polystomatidae</taxon>
        <taxon>Protopolystoma</taxon>
    </lineage>
</organism>
<sequence>MINQREGDLIALSSCFSHKDRDCEPRGKFSLFGLTEPVVKSLQHTLEHGATLAIFTGTLCCSSWTCPGHFCRLHATTLQSIWV</sequence>
<name>A0A3S5B2I3_9PLAT</name>